<comment type="caution">
    <text evidence="1">The sequence shown here is derived from an EMBL/GenBank/DDBJ whole genome shotgun (WGS) entry which is preliminary data.</text>
</comment>
<reference evidence="2" key="1">
    <citation type="journal article" date="2019" name="Int. J. Syst. Evol. Microbiol.">
        <title>The Global Catalogue of Microorganisms (GCM) 10K type strain sequencing project: providing services to taxonomists for standard genome sequencing and annotation.</title>
        <authorList>
            <consortium name="The Broad Institute Genomics Platform"/>
            <consortium name="The Broad Institute Genome Sequencing Center for Infectious Disease"/>
            <person name="Wu L."/>
            <person name="Ma J."/>
        </authorList>
    </citation>
    <scope>NUCLEOTIDE SEQUENCE [LARGE SCALE GENOMIC DNA]</scope>
    <source>
        <strain evidence="2">JCM 17342</strain>
    </source>
</reference>
<accession>A0ABP7SYI3</accession>
<organism evidence="1 2">
    <name type="scientific">Allokutzneria multivorans</name>
    <dbReference type="NCBI Taxonomy" id="1142134"/>
    <lineage>
        <taxon>Bacteria</taxon>
        <taxon>Bacillati</taxon>
        <taxon>Actinomycetota</taxon>
        <taxon>Actinomycetes</taxon>
        <taxon>Pseudonocardiales</taxon>
        <taxon>Pseudonocardiaceae</taxon>
        <taxon>Allokutzneria</taxon>
    </lineage>
</organism>
<sequence length="138" mass="15703">MTARDPVTRDQLPTLQPITRPVPLPPPARVWSGAEMRAIRLGLAAGQMEDRWLALVEADRLFLHRSWTGFGVYEAVFSEQPDGWRITEAWVESNSDRYRRQGDTYEALFLQMLVAGKLLGGGEPGDWEQLRSLRTPRP</sequence>
<keyword evidence="2" id="KW-1185">Reference proteome</keyword>
<evidence type="ECO:0000313" key="2">
    <source>
        <dbReference type="Proteomes" id="UP001501747"/>
    </source>
</evidence>
<name>A0ABP7SYI3_9PSEU</name>
<protein>
    <submittedName>
        <fullName evidence="1">Uncharacterized protein</fullName>
    </submittedName>
</protein>
<proteinExistence type="predicted"/>
<gene>
    <name evidence="1" type="ORF">GCM10022247_47030</name>
</gene>
<evidence type="ECO:0000313" key="1">
    <source>
        <dbReference type="EMBL" id="GAA4018162.1"/>
    </source>
</evidence>
<dbReference type="EMBL" id="BAABAL010000017">
    <property type="protein sequence ID" value="GAA4018162.1"/>
    <property type="molecule type" value="Genomic_DNA"/>
</dbReference>
<dbReference type="RefSeq" id="WP_344878318.1">
    <property type="nucleotide sequence ID" value="NZ_BAABAL010000017.1"/>
</dbReference>
<dbReference type="Proteomes" id="UP001501747">
    <property type="component" value="Unassembled WGS sequence"/>
</dbReference>